<dbReference type="InterPro" id="IPR025906">
    <property type="entry name" value="YjfB_motility"/>
</dbReference>
<evidence type="ECO:0000313" key="1">
    <source>
        <dbReference type="EMBL" id="AGK97787.1"/>
    </source>
</evidence>
<name>R4K3S9_CLOPA</name>
<dbReference type="EMBL" id="CP003261">
    <property type="protein sequence ID" value="AGK97787.1"/>
    <property type="molecule type" value="Genomic_DNA"/>
</dbReference>
<dbReference type="HOGENOM" id="CLU_189781_4_0_9"/>
<dbReference type="AlphaFoldDB" id="R4K3S9"/>
<proteinExistence type="predicted"/>
<protein>
    <submittedName>
        <fullName evidence="1">Uncharacterized protein</fullName>
    </submittedName>
</protein>
<gene>
    <name evidence="1" type="ORF">Clopa_2953</name>
</gene>
<accession>R4K3S9</accession>
<dbReference type="Pfam" id="PF14070">
    <property type="entry name" value="YjfB_motility"/>
    <property type="match status" value="1"/>
</dbReference>
<dbReference type="PATRIC" id="fig|86416.3.peg.2939"/>
<evidence type="ECO:0000313" key="2">
    <source>
        <dbReference type="Proteomes" id="UP000013523"/>
    </source>
</evidence>
<keyword evidence="2" id="KW-1185">Reference proteome</keyword>
<dbReference type="RefSeq" id="WP_015616080.1">
    <property type="nucleotide sequence ID" value="NC_021182.1"/>
</dbReference>
<sequence>MKELAGIAVMKMTMDTDKEIATKMIEITDNVAEHLNLGQHLDTRV</sequence>
<dbReference type="Proteomes" id="UP000013523">
    <property type="component" value="Chromosome"/>
</dbReference>
<reference evidence="1 2" key="1">
    <citation type="submission" date="2012-01" db="EMBL/GenBank/DDBJ databases">
        <title>Complete sequence of chromosome of Clostridium pasteurianum BC1.</title>
        <authorList>
            <consortium name="US DOE Joint Genome Institute"/>
            <person name="Lucas S."/>
            <person name="Han J."/>
            <person name="Lapidus A."/>
            <person name="Cheng J.-F."/>
            <person name="Goodwin L."/>
            <person name="Pitluck S."/>
            <person name="Peters L."/>
            <person name="Mikhailova N."/>
            <person name="Teshima H."/>
            <person name="Detter J.C."/>
            <person name="Han C."/>
            <person name="Tapia R."/>
            <person name="Land M."/>
            <person name="Hauser L."/>
            <person name="Kyrpides N."/>
            <person name="Ivanova N."/>
            <person name="Pagani I."/>
            <person name="Dunn J."/>
            <person name="Taghavi S."/>
            <person name="Francis A."/>
            <person name="van der Lelie D."/>
            <person name="Woyke T."/>
        </authorList>
    </citation>
    <scope>NUCLEOTIDE SEQUENCE [LARGE SCALE GENOMIC DNA]</scope>
    <source>
        <strain evidence="1 2">BC1</strain>
    </source>
</reference>
<dbReference type="KEGG" id="cpas:Clopa_2953"/>
<organism evidence="1 2">
    <name type="scientific">Clostridium pasteurianum BC1</name>
    <dbReference type="NCBI Taxonomy" id="86416"/>
    <lineage>
        <taxon>Bacteria</taxon>
        <taxon>Bacillati</taxon>
        <taxon>Bacillota</taxon>
        <taxon>Clostridia</taxon>
        <taxon>Eubacteriales</taxon>
        <taxon>Clostridiaceae</taxon>
        <taxon>Clostridium</taxon>
    </lineage>
</organism>